<evidence type="ECO:0000256" key="2">
    <source>
        <dbReference type="ARBA" id="ARBA00005852"/>
    </source>
</evidence>
<sequence>MLSASLSSSGQPLFLCNKQILSLKTPPCQSRLLNSGCFTVCFSPLSLRVSTDRKEMLKKNRGGFGAVCYSPLLTPRNFQWISTVSSAILMLARGTAIQKSFLVPFFALQAPASIVSWIKGEYGIWIAFLTLLVRLFFFIPGELELPFIAFLLVIVAPYQVMNIRGRQEGVVLSLAIAAYLAFQHFSRAGSLRKAFDQGSIIATLAIICIVGVTCLLLI</sequence>
<comment type="caution">
    <text evidence="7">The sequence shown here is derived from an EMBL/GenBank/DDBJ whole genome shotgun (WGS) entry which is preliminary data.</text>
</comment>
<keyword evidence="4 6" id="KW-1133">Transmembrane helix</keyword>
<name>A0ABC8R2N2_9AQUA</name>
<keyword evidence="8" id="KW-1185">Reference proteome</keyword>
<dbReference type="AlphaFoldDB" id="A0ABC8R2N2"/>
<organism evidence="7 8">
    <name type="scientific">Ilex paraguariensis</name>
    <name type="common">yerba mate</name>
    <dbReference type="NCBI Taxonomy" id="185542"/>
    <lineage>
        <taxon>Eukaryota</taxon>
        <taxon>Viridiplantae</taxon>
        <taxon>Streptophyta</taxon>
        <taxon>Embryophyta</taxon>
        <taxon>Tracheophyta</taxon>
        <taxon>Spermatophyta</taxon>
        <taxon>Magnoliopsida</taxon>
        <taxon>eudicotyledons</taxon>
        <taxon>Gunneridae</taxon>
        <taxon>Pentapetalae</taxon>
        <taxon>asterids</taxon>
        <taxon>campanulids</taxon>
        <taxon>Aquifoliales</taxon>
        <taxon>Aquifoliaceae</taxon>
        <taxon>Ilex</taxon>
    </lineage>
</organism>
<comment type="subcellular location">
    <subcellularLocation>
        <location evidence="1">Membrane</location>
        <topology evidence="1">Multi-pass membrane protein</topology>
    </subcellularLocation>
</comment>
<keyword evidence="5 6" id="KW-0472">Membrane</keyword>
<dbReference type="GO" id="GO:0016020">
    <property type="term" value="C:membrane"/>
    <property type="evidence" value="ECO:0007669"/>
    <property type="project" value="UniProtKB-SubCell"/>
</dbReference>
<dbReference type="Pfam" id="PF05562">
    <property type="entry name" value="WCOR413"/>
    <property type="match status" value="1"/>
</dbReference>
<dbReference type="Proteomes" id="UP001642360">
    <property type="component" value="Unassembled WGS sequence"/>
</dbReference>
<evidence type="ECO:0000256" key="6">
    <source>
        <dbReference type="SAM" id="Phobius"/>
    </source>
</evidence>
<dbReference type="InterPro" id="IPR008892">
    <property type="entry name" value="COR413"/>
</dbReference>
<reference evidence="7 8" key="1">
    <citation type="submission" date="2024-02" db="EMBL/GenBank/DDBJ databases">
        <authorList>
            <person name="Vignale AGUSTIN F."/>
            <person name="Sosa J E."/>
            <person name="Modenutti C."/>
        </authorList>
    </citation>
    <scope>NUCLEOTIDE SEQUENCE [LARGE SCALE GENOMIC DNA]</scope>
</reference>
<comment type="similarity">
    <text evidence="2">Belongs to the Cold-regulated 413 protein family.</text>
</comment>
<gene>
    <name evidence="7" type="ORF">ILEXP_LOCUS6663</name>
</gene>
<evidence type="ECO:0000256" key="3">
    <source>
        <dbReference type="ARBA" id="ARBA00022692"/>
    </source>
</evidence>
<evidence type="ECO:0000256" key="1">
    <source>
        <dbReference type="ARBA" id="ARBA00004141"/>
    </source>
</evidence>
<dbReference type="PANTHER" id="PTHR33596">
    <property type="entry name" value="COLD-REGULATED 413 PLASMA MEMBRANE PROTEIN 2"/>
    <property type="match status" value="1"/>
</dbReference>
<feature type="transmembrane region" description="Helical" evidence="6">
    <location>
        <begin position="170"/>
        <end position="186"/>
    </location>
</feature>
<protein>
    <submittedName>
        <fullName evidence="7">Uncharacterized protein</fullName>
    </submittedName>
</protein>
<evidence type="ECO:0000313" key="8">
    <source>
        <dbReference type="Proteomes" id="UP001642360"/>
    </source>
</evidence>
<accession>A0ABC8R2N2</accession>
<keyword evidence="3 6" id="KW-0812">Transmembrane</keyword>
<dbReference type="EMBL" id="CAUOFW020000948">
    <property type="protein sequence ID" value="CAK9139276.1"/>
    <property type="molecule type" value="Genomic_DNA"/>
</dbReference>
<proteinExistence type="inferred from homology"/>
<evidence type="ECO:0000256" key="5">
    <source>
        <dbReference type="ARBA" id="ARBA00023136"/>
    </source>
</evidence>
<evidence type="ECO:0000256" key="4">
    <source>
        <dbReference type="ARBA" id="ARBA00022989"/>
    </source>
</evidence>
<feature type="transmembrane region" description="Helical" evidence="6">
    <location>
        <begin position="198"/>
        <end position="217"/>
    </location>
</feature>
<evidence type="ECO:0000313" key="7">
    <source>
        <dbReference type="EMBL" id="CAK9139276.1"/>
    </source>
</evidence>
<dbReference type="PANTHER" id="PTHR33596:SF17">
    <property type="entry name" value="COLD-REGULATED 413 INNER MEMBRANE PROTEIN 1, CHLOROPLASTIC-RELATED"/>
    <property type="match status" value="1"/>
</dbReference>